<evidence type="ECO:0000256" key="3">
    <source>
        <dbReference type="ARBA" id="ARBA00023194"/>
    </source>
</evidence>
<evidence type="ECO:0000256" key="1">
    <source>
        <dbReference type="ARBA" id="ARBA00001954"/>
    </source>
</evidence>
<proteinExistence type="predicted"/>
<dbReference type="STRING" id="1324314.BVG16_07740"/>
<dbReference type="RefSeq" id="WP_078497941.1">
    <property type="nucleotide sequence ID" value="NZ_MSZX01000002.1"/>
</dbReference>
<dbReference type="AlphaFoldDB" id="A0A1T2XL51"/>
<dbReference type="PANTHER" id="PTHR10696:SF56">
    <property type="entry name" value="TAUD_TFDA-LIKE DOMAIN-CONTAINING PROTEIN"/>
    <property type="match status" value="1"/>
</dbReference>
<evidence type="ECO:0000313" key="6">
    <source>
        <dbReference type="Proteomes" id="UP000190188"/>
    </source>
</evidence>
<dbReference type="InterPro" id="IPR042098">
    <property type="entry name" value="TauD-like_sf"/>
</dbReference>
<keyword evidence="3" id="KW-0045">Antibiotic biosynthesis</keyword>
<dbReference type="InterPro" id="IPR003819">
    <property type="entry name" value="TauD/TfdA-like"/>
</dbReference>
<accession>A0A1T2XL51</accession>
<evidence type="ECO:0000256" key="2">
    <source>
        <dbReference type="ARBA" id="ARBA00023002"/>
    </source>
</evidence>
<name>A0A1T2XL51_9BACL</name>
<dbReference type="EMBL" id="MSZX01000002">
    <property type="protein sequence ID" value="OPA80599.1"/>
    <property type="molecule type" value="Genomic_DNA"/>
</dbReference>
<comment type="caution">
    <text evidence="5">The sequence shown here is derived from an EMBL/GenBank/DDBJ whole genome shotgun (WGS) entry which is preliminary data.</text>
</comment>
<keyword evidence="6" id="KW-1185">Reference proteome</keyword>
<dbReference type="SUPFAM" id="SSF51197">
    <property type="entry name" value="Clavaminate synthase-like"/>
    <property type="match status" value="1"/>
</dbReference>
<dbReference type="Pfam" id="PF02668">
    <property type="entry name" value="TauD"/>
    <property type="match status" value="1"/>
</dbReference>
<keyword evidence="2" id="KW-0560">Oxidoreductase</keyword>
<dbReference type="Proteomes" id="UP000190188">
    <property type="component" value="Unassembled WGS sequence"/>
</dbReference>
<evidence type="ECO:0000259" key="4">
    <source>
        <dbReference type="Pfam" id="PF02668"/>
    </source>
</evidence>
<dbReference type="PANTHER" id="PTHR10696">
    <property type="entry name" value="GAMMA-BUTYROBETAINE HYDROXYLASE-RELATED"/>
    <property type="match status" value="1"/>
</dbReference>
<dbReference type="Gene3D" id="3.60.130.10">
    <property type="entry name" value="Clavaminate synthase-like"/>
    <property type="match status" value="1"/>
</dbReference>
<protein>
    <submittedName>
        <fullName evidence="5">Taurine catabolism dioxygenase TauD</fullName>
    </submittedName>
</protein>
<feature type="domain" description="TauD/TfdA-like" evidence="4">
    <location>
        <begin position="37"/>
        <end position="319"/>
    </location>
</feature>
<comment type="cofactor">
    <cofactor evidence="1">
        <name>Fe(2+)</name>
        <dbReference type="ChEBI" id="CHEBI:29033"/>
    </cofactor>
</comment>
<reference evidence="5 6" key="1">
    <citation type="submission" date="2017-01" db="EMBL/GenBank/DDBJ databases">
        <title>Genome analysis of Paenibacillus selenitrireducens ES3-24.</title>
        <authorList>
            <person name="Xu D."/>
            <person name="Yao R."/>
            <person name="Zheng S."/>
        </authorList>
    </citation>
    <scope>NUCLEOTIDE SEQUENCE [LARGE SCALE GENOMIC DNA]</scope>
    <source>
        <strain evidence="5 6">ES3-24</strain>
    </source>
</reference>
<evidence type="ECO:0000313" key="5">
    <source>
        <dbReference type="EMBL" id="OPA80599.1"/>
    </source>
</evidence>
<dbReference type="OrthoDB" id="9769888at2"/>
<gene>
    <name evidence="5" type="ORF">BVG16_07740</name>
</gene>
<dbReference type="InterPro" id="IPR050411">
    <property type="entry name" value="AlphaKG_dependent_hydroxylases"/>
</dbReference>
<dbReference type="GO" id="GO:0017000">
    <property type="term" value="P:antibiotic biosynthetic process"/>
    <property type="evidence" value="ECO:0007669"/>
    <property type="project" value="UniProtKB-KW"/>
</dbReference>
<dbReference type="GO" id="GO:0051213">
    <property type="term" value="F:dioxygenase activity"/>
    <property type="evidence" value="ECO:0007669"/>
    <property type="project" value="UniProtKB-KW"/>
</dbReference>
<keyword evidence="5" id="KW-0223">Dioxygenase</keyword>
<sequence length="329" mass="38075">MNNFLPNAKRAIIEPIMNSHPQLMIRPINSDENLLSWVKENRNYIQSTLLSAGGILFRGFPNISLQAFESVMEEITPVLEEYNERSTPRSEVKGKIYSSTEYPADQRIPMHNENSYAHTWPLKIWFHCVQVAIVGGETPIADSRKVYQLIDPSIRKRFAEKKVLYVRNMGGEYDLPWQTVFQTDNPNFVNEYCRQVGIEVEWNGTDRIRTKSTRSAIAKHPITGEDLWFNQAHLFHISSLQPEIREYLVDTLGEENLPRNVYYGDGSKIEDSVLDEIREVYDEVSLTFPWENGDILLLDNMLNTHGRNTFTGMRKIVVAMAEPWKDYGI</sequence>
<organism evidence="5 6">
    <name type="scientific">Paenibacillus selenitireducens</name>
    <dbReference type="NCBI Taxonomy" id="1324314"/>
    <lineage>
        <taxon>Bacteria</taxon>
        <taxon>Bacillati</taxon>
        <taxon>Bacillota</taxon>
        <taxon>Bacilli</taxon>
        <taxon>Bacillales</taxon>
        <taxon>Paenibacillaceae</taxon>
        <taxon>Paenibacillus</taxon>
    </lineage>
</organism>